<evidence type="ECO:0000313" key="8">
    <source>
        <dbReference type="Proteomes" id="UP000815325"/>
    </source>
</evidence>
<evidence type="ECO:0000259" key="3">
    <source>
        <dbReference type="Pfam" id="PF14727"/>
    </source>
</evidence>
<dbReference type="InterPro" id="IPR055364">
    <property type="entry name" value="PTHB1_CtH_dom"/>
</dbReference>
<proteinExistence type="predicted"/>
<accession>A0ABQ7G974</accession>
<dbReference type="PANTHER" id="PTHR20991:SF0">
    <property type="entry name" value="PROTEIN PTHB1"/>
    <property type="match status" value="1"/>
</dbReference>
<dbReference type="Pfam" id="PF23338">
    <property type="entry name" value="PTHB1_hp"/>
    <property type="match status" value="1"/>
</dbReference>
<feature type="domain" description="PTHB1 N-terminal" evidence="3">
    <location>
        <begin position="1"/>
        <end position="409"/>
    </location>
</feature>
<dbReference type="InterPro" id="IPR026511">
    <property type="entry name" value="PTHB1"/>
</dbReference>
<dbReference type="EMBL" id="MU069971">
    <property type="protein sequence ID" value="KAF5831158.1"/>
    <property type="molecule type" value="Genomic_DNA"/>
</dbReference>
<dbReference type="InterPro" id="IPR055362">
    <property type="entry name" value="PTHB1_pf_dom"/>
</dbReference>
<keyword evidence="1" id="KW-0175">Coiled coil</keyword>
<feature type="coiled-coil region" evidence="1">
    <location>
        <begin position="789"/>
        <end position="816"/>
    </location>
</feature>
<dbReference type="Pfam" id="PF23339">
    <property type="entry name" value="PTHB1_CtH"/>
    <property type="match status" value="1"/>
</dbReference>
<feature type="region of interest" description="Disordered" evidence="2">
    <location>
        <begin position="472"/>
        <end position="502"/>
    </location>
</feature>
<feature type="domain" description="PTHB1 platform" evidence="4">
    <location>
        <begin position="605"/>
        <end position="712"/>
    </location>
</feature>
<name>A0ABQ7G974_DUNSA</name>
<comment type="caution">
    <text evidence="7">The sequence shown here is derived from an EMBL/GenBank/DDBJ whole genome shotgun (WGS) entry which is preliminary data.</text>
</comment>
<dbReference type="Pfam" id="PF23337">
    <property type="entry name" value="PTHB1_pf"/>
    <property type="match status" value="1"/>
</dbReference>
<dbReference type="PANTHER" id="PTHR20991">
    <property type="entry name" value="PARATHYROID HORMONE-RESPONSIVE B1 GENE"/>
    <property type="match status" value="1"/>
</dbReference>
<feature type="region of interest" description="Disordered" evidence="2">
    <location>
        <begin position="204"/>
        <end position="230"/>
    </location>
</feature>
<dbReference type="InterPro" id="IPR055363">
    <property type="entry name" value="PTHB1_hp_dom"/>
</dbReference>
<evidence type="ECO:0000259" key="5">
    <source>
        <dbReference type="Pfam" id="PF23338"/>
    </source>
</evidence>
<feature type="domain" description="PTHB1 hairpin" evidence="5">
    <location>
        <begin position="729"/>
        <end position="831"/>
    </location>
</feature>
<evidence type="ECO:0000259" key="4">
    <source>
        <dbReference type="Pfam" id="PF23337"/>
    </source>
</evidence>
<evidence type="ECO:0000256" key="1">
    <source>
        <dbReference type="SAM" id="Coils"/>
    </source>
</evidence>
<reference evidence="7" key="1">
    <citation type="submission" date="2017-08" db="EMBL/GenBank/DDBJ databases">
        <authorList>
            <person name="Polle J.E."/>
            <person name="Barry K."/>
            <person name="Cushman J."/>
            <person name="Schmutz J."/>
            <person name="Tran D."/>
            <person name="Hathwaick L.T."/>
            <person name="Yim W.C."/>
            <person name="Jenkins J."/>
            <person name="Mckie-Krisberg Z.M."/>
            <person name="Prochnik S."/>
            <person name="Lindquist E."/>
            <person name="Dockter R.B."/>
            <person name="Adam C."/>
            <person name="Molina H."/>
            <person name="Bunkerborg J."/>
            <person name="Jin E."/>
            <person name="Buchheim M."/>
            <person name="Magnuson J."/>
        </authorList>
    </citation>
    <scope>NUCLEOTIDE SEQUENCE</scope>
    <source>
        <strain evidence="7">CCAP 19/18</strain>
    </source>
</reference>
<dbReference type="InterPro" id="IPR028073">
    <property type="entry name" value="PHTB1_N_dom"/>
</dbReference>
<dbReference type="Proteomes" id="UP000815325">
    <property type="component" value="Unassembled WGS sequence"/>
</dbReference>
<sequence>MSLFTIRTYWEAKSGSASEEYDGNCLCVANVDNDTTGQVKIVTGSLQGMLRVYHPTGRQFKPDDLLLEQELDQAILQLEAGRFSSMGGIQLAVLHPRTLAVYNLRNVGSSFLHVTKLYAHHLDHTAANMTFGPFGGIRGIDYICVQSYDGQLSVFECEAFAFSRFLPGFLIPGPLAYIEPSDSIVTSNAALELECYKFKTLADATGEQPSPPKSKEDGGEEESQNGKTLGLHSGKRLQADWKRVLGENAIDIRTGLLSQGTSREARMCDIIVLCEHHVFLLSSATGRRIYRGALRICWWHPTTMARCLILCKGCLSCPVVLAHGLAEAHLPGGPENLLVASHNHGLHVYRTTMLCWAARTLTQPIALRVADFITADDSEAGGGPGKHLRGMLVMLDESGLLSVCYLGTDAMANSLGWGEGKEVDYEDMMREQKQLAAIIQAHSTGQELQMPDRMVMRAQVPRLCDHARAGAANTAGDLGNGDQDEEENGERMPPARKRWGSASSNRLTTKLYLYYQGGGSMVDNVSLVVRPPKPLKVDQENIQLRTVGADPERPTTLSLVFSLQAPPPSSEPPLPSSSTAQLAATFEAPGTSGQPRGQHLDMVLPLSLFTTLVPPVKNAVFKLTVSVNRPPPLLSTIFDDMLASLPLGVPQASVSGPGANVLSFQFASGHDVTVLVSKNAGRYRLQSDTLEAMWMVMSELVRRLMLYYEEAEATNAAPEGPLAVTFEEPLPLDDFFEVVEAHFAARLRTRDLREQLGKQAMLFRTIQKQLLIKFRDKAPAALNDLDVLMEETYQAISSTSTEMEAAQEELRTSSQRLACVVQLILLLIQYKFQLQPEEVALLQAALSPEVHDNEDIGWEETTEASMTQLLRSCLARNAKEASVAPSPLTPARDTSRLRKHISLVLERLAKGMRLTGTGPEATASQ</sequence>
<organism evidence="7 8">
    <name type="scientific">Dunaliella salina</name>
    <name type="common">Green alga</name>
    <name type="synonym">Protococcus salinus</name>
    <dbReference type="NCBI Taxonomy" id="3046"/>
    <lineage>
        <taxon>Eukaryota</taxon>
        <taxon>Viridiplantae</taxon>
        <taxon>Chlorophyta</taxon>
        <taxon>core chlorophytes</taxon>
        <taxon>Chlorophyceae</taxon>
        <taxon>CS clade</taxon>
        <taxon>Chlamydomonadales</taxon>
        <taxon>Dunaliellaceae</taxon>
        <taxon>Dunaliella</taxon>
    </lineage>
</organism>
<keyword evidence="8" id="KW-1185">Reference proteome</keyword>
<evidence type="ECO:0000256" key="2">
    <source>
        <dbReference type="SAM" id="MobiDB-lite"/>
    </source>
</evidence>
<evidence type="ECO:0000313" key="7">
    <source>
        <dbReference type="EMBL" id="KAF5831158.1"/>
    </source>
</evidence>
<gene>
    <name evidence="7" type="ORF">DUNSADRAFT_13515</name>
</gene>
<protein>
    <submittedName>
        <fullName evidence="7">PTHB1 N-terminus-domain-containing protein</fullName>
    </submittedName>
</protein>
<evidence type="ECO:0000259" key="6">
    <source>
        <dbReference type="Pfam" id="PF23339"/>
    </source>
</evidence>
<feature type="domain" description="PTHB1 C-terminal helix bundle" evidence="6">
    <location>
        <begin position="834"/>
        <end position="908"/>
    </location>
</feature>
<dbReference type="Pfam" id="PF14727">
    <property type="entry name" value="PHTB1_N"/>
    <property type="match status" value="1"/>
</dbReference>